<dbReference type="Proteomes" id="UP000219286">
    <property type="component" value="Unassembled WGS sequence"/>
</dbReference>
<name>A0A2H2ZLR9_TRIPA</name>
<evidence type="ECO:0000313" key="2">
    <source>
        <dbReference type="EMBL" id="OTA08277.1"/>
    </source>
</evidence>
<evidence type="ECO:0000256" key="1">
    <source>
        <dbReference type="SAM" id="MobiDB-lite"/>
    </source>
</evidence>
<sequence>MAPTGSANQPHDAVRSCEKDQNLVYPPARAARSTIRSTIEVSSGQYTGYWGEKLTLAGLRYHFVLDLVRKSHAAVASDTTHAGIIDEQVGQDRSSSISMSLHTYLSRASPRYLDSTRTRFGL</sequence>
<evidence type="ECO:0000313" key="3">
    <source>
        <dbReference type="Proteomes" id="UP000219286"/>
    </source>
</evidence>
<feature type="region of interest" description="Disordered" evidence="1">
    <location>
        <begin position="1"/>
        <end position="21"/>
    </location>
</feature>
<feature type="compositionally biased region" description="Basic and acidic residues" evidence="1">
    <location>
        <begin position="12"/>
        <end position="21"/>
    </location>
</feature>
<protein>
    <submittedName>
        <fullName evidence="2">Uncharacterized protein</fullName>
    </submittedName>
</protein>
<accession>A0A2H2ZLR9</accession>
<organism evidence="2 3">
    <name type="scientific">Trichoderma parareesei</name>
    <name type="common">Filamentous fungus</name>
    <dbReference type="NCBI Taxonomy" id="858221"/>
    <lineage>
        <taxon>Eukaryota</taxon>
        <taxon>Fungi</taxon>
        <taxon>Dikarya</taxon>
        <taxon>Ascomycota</taxon>
        <taxon>Pezizomycotina</taxon>
        <taxon>Sordariomycetes</taxon>
        <taxon>Hypocreomycetidae</taxon>
        <taxon>Hypocreales</taxon>
        <taxon>Hypocreaceae</taxon>
        <taxon>Trichoderma</taxon>
    </lineage>
</organism>
<gene>
    <name evidence="2" type="ORF">A9Z42_0092400</name>
</gene>
<dbReference type="AlphaFoldDB" id="A0A2H2ZLR9"/>
<dbReference type="EMBL" id="LFMI01000833">
    <property type="protein sequence ID" value="OTA08277.1"/>
    <property type="molecule type" value="Genomic_DNA"/>
</dbReference>
<comment type="caution">
    <text evidence="2">The sequence shown here is derived from an EMBL/GenBank/DDBJ whole genome shotgun (WGS) entry which is preliminary data.</text>
</comment>
<reference evidence="2 3" key="1">
    <citation type="journal article" date="2015" name="Genome Announc.">
        <title>Genome sequence and annotation of Trichoderma parareesei, the ancestor of the cellulase producer Trichoderma reesei.</title>
        <authorList>
            <person name="Yang D."/>
            <person name="Pomraning K."/>
            <person name="Kopchinskiy A."/>
            <person name="Karimi Aghcheh R."/>
            <person name="Atanasova L."/>
            <person name="Chenthamara K."/>
            <person name="Baker S.E."/>
            <person name="Zhang R."/>
            <person name="Shen Q."/>
            <person name="Freitag M."/>
            <person name="Kubicek C.P."/>
            <person name="Druzhinina I.S."/>
        </authorList>
    </citation>
    <scope>NUCLEOTIDE SEQUENCE [LARGE SCALE GENOMIC DNA]</scope>
    <source>
        <strain evidence="2 3">CBS 125925</strain>
    </source>
</reference>
<proteinExistence type="predicted"/>
<keyword evidence="3" id="KW-1185">Reference proteome</keyword>